<dbReference type="Proteomes" id="UP000718278">
    <property type="component" value="Unassembled WGS sequence"/>
</dbReference>
<dbReference type="EMBL" id="JADIJS010000002">
    <property type="protein sequence ID" value="MBO1040680.1"/>
    <property type="molecule type" value="Genomic_DNA"/>
</dbReference>
<keyword evidence="2" id="KW-1185">Reference proteome</keyword>
<evidence type="ECO:0000313" key="1">
    <source>
        <dbReference type="EMBL" id="MBO1040680.1"/>
    </source>
</evidence>
<comment type="caution">
    <text evidence="1">The sequence shown here is derived from an EMBL/GenBank/DDBJ whole genome shotgun (WGS) entry which is preliminary data.</text>
</comment>
<accession>A0ABS3K179</accession>
<proteinExistence type="predicted"/>
<gene>
    <name evidence="1" type="ORF">IPV26_13495</name>
</gene>
<sequence length="108" mass="12429">MDNEIKKALCYMEGFRKCGATKFLREDIKNNAHLFEDPSSKVELDKYRAVLEKMENFERIYGVGSCLNIDNEGFYRIAVVRKLYRSTNEVTNALNAPSSLRAKALEID</sequence>
<dbReference type="RefSeq" id="WP_207489074.1">
    <property type="nucleotide sequence ID" value="NZ_JADIJS010000002.1"/>
</dbReference>
<name>A0ABS3K179_9HYPH</name>
<evidence type="ECO:0000313" key="2">
    <source>
        <dbReference type="Proteomes" id="UP000718278"/>
    </source>
</evidence>
<protein>
    <submittedName>
        <fullName evidence="1">Uncharacterized protein</fullName>
    </submittedName>
</protein>
<reference evidence="1 2" key="1">
    <citation type="submission" date="2020-10" db="EMBL/GenBank/DDBJ databases">
        <title>Genomic characterization of underground lake bacteria from Wind Cave National Park: Insight into the archetypical LuxI/LuxR and identification of LuxR solos.</title>
        <authorList>
            <person name="Wengert P.C."/>
            <person name="Savka M.A."/>
        </authorList>
    </citation>
    <scope>NUCLEOTIDE SEQUENCE [LARGE SCALE GENOMIC DNA]</scope>
    <source>
        <strain evidence="1 2">SD316</strain>
    </source>
</reference>
<organism evidence="1 2">
    <name type="scientific">Brucella pituitosa</name>
    <dbReference type="NCBI Taxonomy" id="571256"/>
    <lineage>
        <taxon>Bacteria</taxon>
        <taxon>Pseudomonadati</taxon>
        <taxon>Pseudomonadota</taxon>
        <taxon>Alphaproteobacteria</taxon>
        <taxon>Hyphomicrobiales</taxon>
        <taxon>Brucellaceae</taxon>
        <taxon>Brucella/Ochrobactrum group</taxon>
        <taxon>Brucella</taxon>
    </lineage>
</organism>